<dbReference type="OrthoDB" id="9795467at2"/>
<gene>
    <name evidence="6" type="ORF">EJP82_12335</name>
</gene>
<dbReference type="SUPFAM" id="SSF53850">
    <property type="entry name" value="Periplasmic binding protein-like II"/>
    <property type="match status" value="1"/>
</dbReference>
<dbReference type="Pfam" id="PF13416">
    <property type="entry name" value="SBP_bac_8"/>
    <property type="match status" value="1"/>
</dbReference>
<reference evidence="6 7" key="1">
    <citation type="submission" date="2018-12" db="EMBL/GenBank/DDBJ databases">
        <authorList>
            <person name="Sun L."/>
            <person name="Chen Z."/>
        </authorList>
    </citation>
    <scope>NUCLEOTIDE SEQUENCE [LARGE SCALE GENOMIC DNA]</scope>
    <source>
        <strain evidence="6 7">DSM 15890</strain>
    </source>
</reference>
<evidence type="ECO:0000256" key="1">
    <source>
        <dbReference type="ARBA" id="ARBA00008520"/>
    </source>
</evidence>
<dbReference type="InterPro" id="IPR006059">
    <property type="entry name" value="SBP"/>
</dbReference>
<comment type="caution">
    <text evidence="6">The sequence shown here is derived from an EMBL/GenBank/DDBJ whole genome shotgun (WGS) entry which is preliminary data.</text>
</comment>
<keyword evidence="5" id="KW-0472">Membrane</keyword>
<dbReference type="Proteomes" id="UP000279446">
    <property type="component" value="Unassembled WGS sequence"/>
</dbReference>
<keyword evidence="7" id="KW-1185">Reference proteome</keyword>
<dbReference type="RefSeq" id="WP_127192366.1">
    <property type="nucleotide sequence ID" value="NZ_RZNY01000009.1"/>
</dbReference>
<evidence type="ECO:0000256" key="4">
    <source>
        <dbReference type="ARBA" id="ARBA00022729"/>
    </source>
</evidence>
<dbReference type="GO" id="GO:0015768">
    <property type="term" value="P:maltose transport"/>
    <property type="evidence" value="ECO:0007669"/>
    <property type="project" value="TreeGrafter"/>
</dbReference>
<comment type="subcellular location">
    <subcellularLocation>
        <location evidence="5">Cell membrane</location>
        <topology evidence="5">Lipid-anchor</topology>
    </subcellularLocation>
</comment>
<name>A0A433Y8R6_9BACL</name>
<dbReference type="EMBL" id="RZNY01000009">
    <property type="protein sequence ID" value="RUT46262.1"/>
    <property type="molecule type" value="Genomic_DNA"/>
</dbReference>
<dbReference type="GO" id="GO:0015144">
    <property type="term" value="F:carbohydrate transmembrane transporter activity"/>
    <property type="evidence" value="ECO:0007669"/>
    <property type="project" value="InterPro"/>
</dbReference>
<evidence type="ECO:0000313" key="7">
    <source>
        <dbReference type="Proteomes" id="UP000279446"/>
    </source>
</evidence>
<evidence type="ECO:0000256" key="5">
    <source>
        <dbReference type="RuleBase" id="RU365005"/>
    </source>
</evidence>
<protein>
    <recommendedName>
        <fullName evidence="5">Maltodextrin-binding protein</fullName>
    </recommendedName>
</protein>
<dbReference type="PRINTS" id="PR00181">
    <property type="entry name" value="MALTOSEBP"/>
</dbReference>
<proteinExistence type="inferred from homology"/>
<keyword evidence="2 5" id="KW-0813">Transport</keyword>
<keyword evidence="4" id="KW-0732">Signal</keyword>
<dbReference type="AlphaFoldDB" id="A0A433Y8R6"/>
<dbReference type="GO" id="GO:0042956">
    <property type="term" value="P:maltodextrin transmembrane transport"/>
    <property type="evidence" value="ECO:0007669"/>
    <property type="project" value="TreeGrafter"/>
</dbReference>
<dbReference type="GO" id="GO:1901982">
    <property type="term" value="F:maltose binding"/>
    <property type="evidence" value="ECO:0007669"/>
    <property type="project" value="TreeGrafter"/>
</dbReference>
<keyword evidence="3 5" id="KW-0762">Sugar transport</keyword>
<dbReference type="PANTHER" id="PTHR30061:SF50">
    <property type="entry name" value="MALTOSE_MALTODEXTRIN-BINDING PERIPLASMIC PROTEIN"/>
    <property type="match status" value="1"/>
</dbReference>
<keyword evidence="5" id="KW-0449">Lipoprotein</keyword>
<accession>A0A433Y8R6</accession>
<dbReference type="InterPro" id="IPR006060">
    <property type="entry name" value="Maltose/Cyclodextrin-bd"/>
</dbReference>
<dbReference type="PANTHER" id="PTHR30061">
    <property type="entry name" value="MALTOSE-BINDING PERIPLASMIC PROTEIN"/>
    <property type="match status" value="1"/>
</dbReference>
<keyword evidence="5" id="KW-1003">Cell membrane</keyword>
<evidence type="ECO:0000313" key="6">
    <source>
        <dbReference type="EMBL" id="RUT46262.1"/>
    </source>
</evidence>
<evidence type="ECO:0000256" key="2">
    <source>
        <dbReference type="ARBA" id="ARBA00022448"/>
    </source>
</evidence>
<organism evidence="6 7">
    <name type="scientific">Paenibacillus anaericanus</name>
    <dbReference type="NCBI Taxonomy" id="170367"/>
    <lineage>
        <taxon>Bacteria</taxon>
        <taxon>Bacillati</taxon>
        <taxon>Bacillota</taxon>
        <taxon>Bacilli</taxon>
        <taxon>Bacillales</taxon>
        <taxon>Paenibacillaceae</taxon>
        <taxon>Paenibacillus</taxon>
    </lineage>
</organism>
<dbReference type="Gene3D" id="3.40.190.10">
    <property type="entry name" value="Periplasmic binding protein-like II"/>
    <property type="match status" value="2"/>
</dbReference>
<evidence type="ECO:0000256" key="3">
    <source>
        <dbReference type="ARBA" id="ARBA00022597"/>
    </source>
</evidence>
<comment type="similarity">
    <text evidence="1 5">Belongs to the bacterial solute-binding protein 1 family.</text>
</comment>
<dbReference type="GO" id="GO:0055052">
    <property type="term" value="C:ATP-binding cassette (ABC) transporter complex, substrate-binding subunit-containing"/>
    <property type="evidence" value="ECO:0007669"/>
    <property type="project" value="TreeGrafter"/>
</dbReference>
<sequence length="390" mass="43879">MREQTDVSRELVIWHEFDGPGDTSIEVLEQLCREYSQSHGIQVTPKVMNISELESRLYDVASTGDGPHMAFVPADMTGFGMRSRYSIVPTEICNLVESFGSESLVSMQLEGQQYGVPVLKGNHLVLYYNNEIYPEAPASWEEIRESGTELISKGITPIAGDFEQPYWFIPFLTAFGGWPLKEGRPNFLNDEMKLALQFVYDQAEAGLLESMNGSIELLERFIAGEVGAIVCGEWIFNYLDGQLGQKLGVGSLPSVQGRTSISMSSAIGLVYPNDSLESELREDILSFTSFMLSEASQWAWGTQVQRIPIHPVVLEQLMDTVSYTRRELISLQKGSRYIPISPYMNAVWKSIQAGLQLLLQQGVSIAFHTMEQTYWNELKQDNSLREKVEQ</sequence>